<evidence type="ECO:0000259" key="1">
    <source>
        <dbReference type="PROSITE" id="PS50878"/>
    </source>
</evidence>
<dbReference type="PANTHER" id="PTHR46238:SF8">
    <property type="entry name" value="ENDONUCLEASE_EXONUCLEASE_PHOSPHATASE DOMAIN-CONTAINING PROTEIN"/>
    <property type="match status" value="1"/>
</dbReference>
<name>A0A6L2M2W4_TANCI</name>
<dbReference type="PROSITE" id="PS50878">
    <property type="entry name" value="RT_POL"/>
    <property type="match status" value="1"/>
</dbReference>
<dbReference type="EMBL" id="BKCJ010005433">
    <property type="protein sequence ID" value="GEU66725.1"/>
    <property type="molecule type" value="Genomic_DNA"/>
</dbReference>
<dbReference type="PANTHER" id="PTHR46238">
    <property type="entry name" value="REVERSE TRANSCRIPTASE DOMAIN-CONTAINING PROTEIN"/>
    <property type="match status" value="1"/>
</dbReference>
<dbReference type="Pfam" id="PF00078">
    <property type="entry name" value="RVT_1"/>
    <property type="match status" value="1"/>
</dbReference>
<dbReference type="SUPFAM" id="SSF56672">
    <property type="entry name" value="DNA/RNA polymerases"/>
    <property type="match status" value="1"/>
</dbReference>
<dbReference type="InterPro" id="IPR000477">
    <property type="entry name" value="RT_dom"/>
</dbReference>
<dbReference type="InterPro" id="IPR043128">
    <property type="entry name" value="Rev_trsase/Diguanyl_cyclase"/>
</dbReference>
<dbReference type="InterPro" id="IPR043502">
    <property type="entry name" value="DNA/RNA_pol_sf"/>
</dbReference>
<reference evidence="2" key="1">
    <citation type="journal article" date="2019" name="Sci. Rep.">
        <title>Draft genome of Tanacetum cinerariifolium, the natural source of mosquito coil.</title>
        <authorList>
            <person name="Yamashiro T."/>
            <person name="Shiraishi A."/>
            <person name="Satake H."/>
            <person name="Nakayama K."/>
        </authorList>
    </citation>
    <scope>NUCLEOTIDE SEQUENCE</scope>
</reference>
<proteinExistence type="predicted"/>
<dbReference type="AlphaFoldDB" id="A0A6L2M2W4"/>
<evidence type="ECO:0000313" key="2">
    <source>
        <dbReference type="EMBL" id="GEU66725.1"/>
    </source>
</evidence>
<dbReference type="Gene3D" id="3.30.70.270">
    <property type="match status" value="1"/>
</dbReference>
<accession>A0A6L2M2W4</accession>
<organism evidence="2">
    <name type="scientific">Tanacetum cinerariifolium</name>
    <name type="common">Dalmatian daisy</name>
    <name type="synonym">Chrysanthemum cinerariifolium</name>
    <dbReference type="NCBI Taxonomy" id="118510"/>
    <lineage>
        <taxon>Eukaryota</taxon>
        <taxon>Viridiplantae</taxon>
        <taxon>Streptophyta</taxon>
        <taxon>Embryophyta</taxon>
        <taxon>Tracheophyta</taxon>
        <taxon>Spermatophyta</taxon>
        <taxon>Magnoliopsida</taxon>
        <taxon>eudicotyledons</taxon>
        <taxon>Gunneridae</taxon>
        <taxon>Pentapetalae</taxon>
        <taxon>asterids</taxon>
        <taxon>campanulids</taxon>
        <taxon>Asterales</taxon>
        <taxon>Asteraceae</taxon>
        <taxon>Asteroideae</taxon>
        <taxon>Anthemideae</taxon>
        <taxon>Anthemidinae</taxon>
        <taxon>Tanacetum</taxon>
    </lineage>
</organism>
<protein>
    <submittedName>
        <fullName evidence="2">Ataxia telangiectasia mutated family protein</fullName>
    </submittedName>
</protein>
<comment type="caution">
    <text evidence="2">The sequence shown here is derived from an EMBL/GenBank/DDBJ whole genome shotgun (WGS) entry which is preliminary data.</text>
</comment>
<gene>
    <name evidence="2" type="ORF">Tci_038703</name>
</gene>
<sequence length="242" mass="28310">MYDGAKTRVRTSIRSIEFFPVDVGFHQGSAISPYLFALILDELSRGIQEDIPWCLIFADDIVLVSESAKGLNTRLENWRRVLEDNGLSVSREKTKYLRCDFGIGEIAHNEEVDIRIVDKILQPKESFRVEVAELRMLRWTCGKTLLDMIPDGAYRAQLEVESIFNNMREVRLRWFGHVRRRLQSAPVRRVEALVVDGLRMRGRPKLRWEDRVKHDTKELLLSEYMTSDRNEWRARIRLGGYG</sequence>
<feature type="domain" description="Reverse transcriptase" evidence="1">
    <location>
        <begin position="1"/>
        <end position="179"/>
    </location>
</feature>